<dbReference type="Gene3D" id="3.30.450.20">
    <property type="entry name" value="PAS domain"/>
    <property type="match status" value="1"/>
</dbReference>
<dbReference type="GO" id="GO:0030435">
    <property type="term" value="P:sporulation resulting in formation of a cellular spore"/>
    <property type="evidence" value="ECO:0007669"/>
    <property type="project" value="UniProtKB-KW"/>
</dbReference>
<dbReference type="PRINTS" id="PR00344">
    <property type="entry name" value="BCTRLSENSOR"/>
</dbReference>
<keyword evidence="8" id="KW-0749">Sporulation</keyword>
<evidence type="ECO:0000259" key="12">
    <source>
        <dbReference type="PROSITE" id="PS50112"/>
    </source>
</evidence>
<dbReference type="SMART" id="SM00086">
    <property type="entry name" value="PAC"/>
    <property type="match status" value="1"/>
</dbReference>
<dbReference type="SUPFAM" id="SSF55785">
    <property type="entry name" value="PYP-like sensor domain (PAS domain)"/>
    <property type="match status" value="1"/>
</dbReference>
<dbReference type="PANTHER" id="PTHR43065:SF34">
    <property type="entry name" value="SPORULATION KINASE A"/>
    <property type="match status" value="1"/>
</dbReference>
<dbReference type="CDD" id="cd00082">
    <property type="entry name" value="HisKA"/>
    <property type="match status" value="1"/>
</dbReference>
<dbReference type="PROSITE" id="PS50109">
    <property type="entry name" value="HIS_KIN"/>
    <property type="match status" value="1"/>
</dbReference>
<feature type="domain" description="Histidine kinase" evidence="11">
    <location>
        <begin position="198"/>
        <end position="403"/>
    </location>
</feature>
<dbReference type="SUPFAM" id="SSF47384">
    <property type="entry name" value="Homodimeric domain of signal transducing histidine kinase"/>
    <property type="match status" value="1"/>
</dbReference>
<feature type="domain" description="PAC" evidence="13">
    <location>
        <begin position="134"/>
        <end position="184"/>
    </location>
</feature>
<dbReference type="EC" id="2.7.13.3" evidence="2"/>
<evidence type="ECO:0000256" key="5">
    <source>
        <dbReference type="ARBA" id="ARBA00022741"/>
    </source>
</evidence>
<evidence type="ECO:0000256" key="4">
    <source>
        <dbReference type="ARBA" id="ARBA00022679"/>
    </source>
</evidence>
<dbReference type="InterPro" id="IPR003661">
    <property type="entry name" value="HisK_dim/P_dom"/>
</dbReference>
<dbReference type="Pfam" id="PF00512">
    <property type="entry name" value="HisKA"/>
    <property type="match status" value="1"/>
</dbReference>
<dbReference type="InterPro" id="IPR003594">
    <property type="entry name" value="HATPase_dom"/>
</dbReference>
<dbReference type="SMART" id="SM00387">
    <property type="entry name" value="HATPase_c"/>
    <property type="match status" value="1"/>
</dbReference>
<dbReference type="InterPro" id="IPR000700">
    <property type="entry name" value="PAS-assoc_C"/>
</dbReference>
<dbReference type="InterPro" id="IPR036890">
    <property type="entry name" value="HATPase_C_sf"/>
</dbReference>
<dbReference type="InterPro" id="IPR035965">
    <property type="entry name" value="PAS-like_dom_sf"/>
</dbReference>
<dbReference type="GO" id="GO:0005524">
    <property type="term" value="F:ATP binding"/>
    <property type="evidence" value="ECO:0007669"/>
    <property type="project" value="UniProtKB-KW"/>
</dbReference>
<feature type="transmembrane region" description="Helical" evidence="10">
    <location>
        <begin position="29"/>
        <end position="49"/>
    </location>
</feature>
<dbReference type="InterPro" id="IPR001610">
    <property type="entry name" value="PAC"/>
</dbReference>
<dbReference type="Pfam" id="PF02518">
    <property type="entry name" value="HATPase_c"/>
    <property type="match status" value="1"/>
</dbReference>
<protein>
    <recommendedName>
        <fullName evidence="2">histidine kinase</fullName>
        <ecNumber evidence="2">2.7.13.3</ecNumber>
    </recommendedName>
</protein>
<evidence type="ECO:0000256" key="3">
    <source>
        <dbReference type="ARBA" id="ARBA00022553"/>
    </source>
</evidence>
<evidence type="ECO:0000259" key="13">
    <source>
        <dbReference type="PROSITE" id="PS50113"/>
    </source>
</evidence>
<proteinExistence type="predicted"/>
<keyword evidence="10" id="KW-0472">Membrane</keyword>
<evidence type="ECO:0000259" key="11">
    <source>
        <dbReference type="PROSITE" id="PS50109"/>
    </source>
</evidence>
<dbReference type="EMBL" id="RZTZ01000003">
    <property type="protein sequence ID" value="RVT63887.1"/>
    <property type="molecule type" value="Genomic_DNA"/>
</dbReference>
<evidence type="ECO:0000256" key="8">
    <source>
        <dbReference type="ARBA" id="ARBA00022969"/>
    </source>
</evidence>
<reference evidence="14 15" key="1">
    <citation type="submission" date="2019-01" db="EMBL/GenBank/DDBJ databases">
        <title>Bacillus sp. M5HDSG1-1, whole genome shotgun sequence.</title>
        <authorList>
            <person name="Tuo L."/>
        </authorList>
    </citation>
    <scope>NUCLEOTIDE SEQUENCE [LARGE SCALE GENOMIC DNA]</scope>
    <source>
        <strain evidence="14 15">M5HDSG1-1</strain>
    </source>
</reference>
<evidence type="ECO:0000256" key="2">
    <source>
        <dbReference type="ARBA" id="ARBA00012438"/>
    </source>
</evidence>
<dbReference type="InterPro" id="IPR036097">
    <property type="entry name" value="HisK_dim/P_sf"/>
</dbReference>
<dbReference type="InterPro" id="IPR000014">
    <property type="entry name" value="PAS"/>
</dbReference>
<dbReference type="PROSITE" id="PS50113">
    <property type="entry name" value="PAC"/>
    <property type="match status" value="1"/>
</dbReference>
<comment type="catalytic activity">
    <reaction evidence="1">
        <text>ATP + protein L-histidine = ADP + protein N-phospho-L-histidine.</text>
        <dbReference type="EC" id="2.7.13.3"/>
    </reaction>
</comment>
<feature type="transmembrane region" description="Helical" evidence="10">
    <location>
        <begin position="7"/>
        <end position="23"/>
    </location>
</feature>
<keyword evidence="7" id="KW-0067">ATP-binding</keyword>
<gene>
    <name evidence="14" type="ORF">EM808_11200</name>
</gene>
<dbReference type="FunFam" id="1.10.287.130:FF:000040">
    <property type="entry name" value="PAS domain-containing sensor histidine kinase"/>
    <property type="match status" value="1"/>
</dbReference>
<dbReference type="Pfam" id="PF13426">
    <property type="entry name" value="PAS_9"/>
    <property type="match status" value="1"/>
</dbReference>
<evidence type="ECO:0000256" key="6">
    <source>
        <dbReference type="ARBA" id="ARBA00022777"/>
    </source>
</evidence>
<keyword evidence="15" id="KW-1185">Reference proteome</keyword>
<dbReference type="GO" id="GO:0000155">
    <property type="term" value="F:phosphorelay sensor kinase activity"/>
    <property type="evidence" value="ECO:0007669"/>
    <property type="project" value="InterPro"/>
</dbReference>
<keyword evidence="10" id="KW-1133">Transmembrane helix</keyword>
<name>A0A437KD30_9BACI</name>
<evidence type="ECO:0000256" key="9">
    <source>
        <dbReference type="ARBA" id="ARBA00023012"/>
    </source>
</evidence>
<dbReference type="InterPro" id="IPR004358">
    <property type="entry name" value="Sig_transdc_His_kin-like_C"/>
</dbReference>
<evidence type="ECO:0000313" key="14">
    <source>
        <dbReference type="EMBL" id="RVT63887.1"/>
    </source>
</evidence>
<keyword evidence="9" id="KW-0902">Two-component regulatory system</keyword>
<dbReference type="InterPro" id="IPR005467">
    <property type="entry name" value="His_kinase_dom"/>
</dbReference>
<keyword evidence="3" id="KW-0597">Phosphoprotein</keyword>
<dbReference type="Proteomes" id="UP000288024">
    <property type="component" value="Unassembled WGS sequence"/>
</dbReference>
<keyword evidence="10" id="KW-0812">Transmembrane</keyword>
<dbReference type="SMART" id="SM00388">
    <property type="entry name" value="HisKA"/>
    <property type="match status" value="1"/>
</dbReference>
<evidence type="ECO:0000256" key="7">
    <source>
        <dbReference type="ARBA" id="ARBA00022840"/>
    </source>
</evidence>
<accession>A0A437KD30</accession>
<sequence length="418" mass="47644">MRRRGQVVLVLVSIIFTLYQYLVDNESFFTLDFFIFTAIAWFVGFQIDVGSYYEQKARLSEESYRLLVDSLPEPIFIHHKNKIIYVNKAAVMMMGANSTQELIGRSFGEFIAPEHKERWEMRMGLVKTENKPLHHIEYKMMRLDQSIFYFEVSCLAITFDGKNAVLALGTDITERKEITSQFVQKSEKMAMLGQMSAGIAHEIRNPLTAIKGFIQLLKSDDDKNEYLEIVLSEIERINTIVGEFLFLAKPTADVFQKKNIKNIINDVVTFIKAQSNLYNTQIYTMMEDSIPMIFCEENRLKQVFLNLLQNSIEAMPNGGIIAITVKMIEGEQISIQIADQGMGIEEERLATLGEPFYTTKEKGTGLGLMTCYKIIEEGHRGHMSIESTVGKGTTVQIILPSLTQEMLGTSIHTKFAKE</sequence>
<dbReference type="PROSITE" id="PS50112">
    <property type="entry name" value="PAS"/>
    <property type="match status" value="1"/>
</dbReference>
<keyword evidence="4" id="KW-0808">Transferase</keyword>
<dbReference type="Gene3D" id="3.30.565.10">
    <property type="entry name" value="Histidine kinase-like ATPase, C-terminal domain"/>
    <property type="match status" value="1"/>
</dbReference>
<organism evidence="14 15">
    <name type="scientific">Niallia taxi</name>
    <dbReference type="NCBI Taxonomy" id="2499688"/>
    <lineage>
        <taxon>Bacteria</taxon>
        <taxon>Bacillati</taxon>
        <taxon>Bacillota</taxon>
        <taxon>Bacilli</taxon>
        <taxon>Bacillales</taxon>
        <taxon>Bacillaceae</taxon>
        <taxon>Niallia</taxon>
    </lineage>
</organism>
<dbReference type="CDD" id="cd00130">
    <property type="entry name" value="PAS"/>
    <property type="match status" value="1"/>
</dbReference>
<evidence type="ECO:0000256" key="10">
    <source>
        <dbReference type="SAM" id="Phobius"/>
    </source>
</evidence>
<dbReference type="NCBIfam" id="TIGR00229">
    <property type="entry name" value="sensory_box"/>
    <property type="match status" value="1"/>
</dbReference>
<keyword evidence="5" id="KW-0547">Nucleotide-binding</keyword>
<dbReference type="AlphaFoldDB" id="A0A437KD30"/>
<dbReference type="Gene3D" id="1.10.287.130">
    <property type="match status" value="1"/>
</dbReference>
<feature type="domain" description="PAS" evidence="12">
    <location>
        <begin position="60"/>
        <end position="117"/>
    </location>
</feature>
<dbReference type="SMART" id="SM00091">
    <property type="entry name" value="PAS"/>
    <property type="match status" value="1"/>
</dbReference>
<evidence type="ECO:0000313" key="15">
    <source>
        <dbReference type="Proteomes" id="UP000288024"/>
    </source>
</evidence>
<dbReference type="SUPFAM" id="SSF55874">
    <property type="entry name" value="ATPase domain of HSP90 chaperone/DNA topoisomerase II/histidine kinase"/>
    <property type="match status" value="1"/>
</dbReference>
<comment type="caution">
    <text evidence="14">The sequence shown here is derived from an EMBL/GenBank/DDBJ whole genome shotgun (WGS) entry which is preliminary data.</text>
</comment>
<evidence type="ECO:0000256" key="1">
    <source>
        <dbReference type="ARBA" id="ARBA00000085"/>
    </source>
</evidence>
<dbReference type="PANTHER" id="PTHR43065">
    <property type="entry name" value="SENSOR HISTIDINE KINASE"/>
    <property type="match status" value="1"/>
</dbReference>
<keyword evidence="6" id="KW-0418">Kinase</keyword>